<feature type="region of interest" description="Disordered" evidence="1">
    <location>
        <begin position="1"/>
        <end position="34"/>
    </location>
</feature>
<sequence length="61" mass="6313">MQHAERPERGEGAMLGSAATTESPPPGPEKSVIGYGSVIFSEPDIRWGAAETASSALVRGD</sequence>
<dbReference type="Proteomes" id="UP000660675">
    <property type="component" value="Unassembled WGS sequence"/>
</dbReference>
<keyword evidence="3" id="KW-1185">Reference proteome</keyword>
<name>A0ABQ2W9E0_9ACTN</name>
<feature type="compositionally biased region" description="Basic and acidic residues" evidence="1">
    <location>
        <begin position="1"/>
        <end position="11"/>
    </location>
</feature>
<dbReference type="EMBL" id="BMTF01000027">
    <property type="protein sequence ID" value="GGV94297.1"/>
    <property type="molecule type" value="Genomic_DNA"/>
</dbReference>
<accession>A0ABQ2W9E0</accession>
<reference evidence="3" key="1">
    <citation type="journal article" date="2019" name="Int. J. Syst. Evol. Microbiol.">
        <title>The Global Catalogue of Microorganisms (GCM) 10K type strain sequencing project: providing services to taxonomists for standard genome sequencing and annotation.</title>
        <authorList>
            <consortium name="The Broad Institute Genomics Platform"/>
            <consortium name="The Broad Institute Genome Sequencing Center for Infectious Disease"/>
            <person name="Wu L."/>
            <person name="Ma J."/>
        </authorList>
    </citation>
    <scope>NUCLEOTIDE SEQUENCE [LARGE SCALE GENOMIC DNA]</scope>
    <source>
        <strain evidence="3">JCM 4376</strain>
    </source>
</reference>
<comment type="caution">
    <text evidence="2">The sequence shown here is derived from an EMBL/GenBank/DDBJ whole genome shotgun (WGS) entry which is preliminary data.</text>
</comment>
<proteinExistence type="predicted"/>
<evidence type="ECO:0000256" key="1">
    <source>
        <dbReference type="SAM" id="MobiDB-lite"/>
    </source>
</evidence>
<organism evidence="2 3">
    <name type="scientific">Streptomyces gelaticus</name>
    <dbReference type="NCBI Taxonomy" id="285446"/>
    <lineage>
        <taxon>Bacteria</taxon>
        <taxon>Bacillati</taxon>
        <taxon>Actinomycetota</taxon>
        <taxon>Actinomycetes</taxon>
        <taxon>Kitasatosporales</taxon>
        <taxon>Streptomycetaceae</taxon>
        <taxon>Streptomyces</taxon>
    </lineage>
</organism>
<evidence type="ECO:0000313" key="3">
    <source>
        <dbReference type="Proteomes" id="UP000660675"/>
    </source>
</evidence>
<gene>
    <name evidence="2" type="ORF">GCM10015535_59420</name>
</gene>
<evidence type="ECO:0000313" key="2">
    <source>
        <dbReference type="EMBL" id="GGV94297.1"/>
    </source>
</evidence>
<protein>
    <submittedName>
        <fullName evidence="2">Uncharacterized protein</fullName>
    </submittedName>
</protein>